<dbReference type="InterPro" id="IPR012551">
    <property type="entry name" value="DUF1707_SHOCT-like"/>
</dbReference>
<dbReference type="RefSeq" id="WP_307241028.1">
    <property type="nucleotide sequence ID" value="NZ_JAUSUZ010000001.1"/>
</dbReference>
<keyword evidence="1" id="KW-1133">Transmembrane helix</keyword>
<feature type="transmembrane region" description="Helical" evidence="1">
    <location>
        <begin position="136"/>
        <end position="155"/>
    </location>
</feature>
<feature type="transmembrane region" description="Helical" evidence="1">
    <location>
        <begin position="105"/>
        <end position="124"/>
    </location>
</feature>
<dbReference type="AlphaFoldDB" id="A0AAE3W0N9"/>
<accession>A0AAE3W0N9</accession>
<dbReference type="Pfam" id="PF08044">
    <property type="entry name" value="DUF1707"/>
    <property type="match status" value="1"/>
</dbReference>
<evidence type="ECO:0000259" key="2">
    <source>
        <dbReference type="Pfam" id="PF08044"/>
    </source>
</evidence>
<feature type="domain" description="DUF1707" evidence="2">
    <location>
        <begin position="6"/>
        <end position="58"/>
    </location>
</feature>
<keyword evidence="4" id="KW-1185">Reference proteome</keyword>
<evidence type="ECO:0000256" key="1">
    <source>
        <dbReference type="SAM" id="Phobius"/>
    </source>
</evidence>
<dbReference type="Proteomes" id="UP001240236">
    <property type="component" value="Unassembled WGS sequence"/>
</dbReference>
<dbReference type="PANTHER" id="PTHR40763">
    <property type="entry name" value="MEMBRANE PROTEIN-RELATED"/>
    <property type="match status" value="1"/>
</dbReference>
<gene>
    <name evidence="3" type="ORF">J2S42_003829</name>
</gene>
<sequence>MGREEMRAADADREAVAERLRVALNEGRLDLAEFDERLGRAYAAKTYGDLDPLLTDLPDVAPAERQRLAVPAAGAVQGAVVVPEWPVGADGRYLDATRRWLIENWAPYLGVVGMVVAIWALQAVQSDDGIGAFWPGWVAGPWGIFLVIATMAGLANGEPQRWAAKQARKRLKAAEDGDSDE</sequence>
<dbReference type="EMBL" id="JAUSUZ010000001">
    <property type="protein sequence ID" value="MDQ0367160.1"/>
    <property type="molecule type" value="Genomic_DNA"/>
</dbReference>
<keyword evidence="1" id="KW-0472">Membrane</keyword>
<keyword evidence="1" id="KW-0812">Transmembrane</keyword>
<organism evidence="3 4">
    <name type="scientific">Catenuloplanes indicus</name>
    <dbReference type="NCBI Taxonomy" id="137267"/>
    <lineage>
        <taxon>Bacteria</taxon>
        <taxon>Bacillati</taxon>
        <taxon>Actinomycetota</taxon>
        <taxon>Actinomycetes</taxon>
        <taxon>Micromonosporales</taxon>
        <taxon>Micromonosporaceae</taxon>
        <taxon>Catenuloplanes</taxon>
    </lineage>
</organism>
<dbReference type="PANTHER" id="PTHR40763:SF4">
    <property type="entry name" value="DUF1707 DOMAIN-CONTAINING PROTEIN"/>
    <property type="match status" value="1"/>
</dbReference>
<reference evidence="3 4" key="1">
    <citation type="submission" date="2023-07" db="EMBL/GenBank/DDBJ databases">
        <title>Sequencing the genomes of 1000 actinobacteria strains.</title>
        <authorList>
            <person name="Klenk H.-P."/>
        </authorList>
    </citation>
    <scope>NUCLEOTIDE SEQUENCE [LARGE SCALE GENOMIC DNA]</scope>
    <source>
        <strain evidence="3 4">DSM 44709</strain>
    </source>
</reference>
<evidence type="ECO:0000313" key="3">
    <source>
        <dbReference type="EMBL" id="MDQ0367160.1"/>
    </source>
</evidence>
<comment type="caution">
    <text evidence="3">The sequence shown here is derived from an EMBL/GenBank/DDBJ whole genome shotgun (WGS) entry which is preliminary data.</text>
</comment>
<protein>
    <recommendedName>
        <fullName evidence="2">DUF1707 domain-containing protein</fullName>
    </recommendedName>
</protein>
<evidence type="ECO:0000313" key="4">
    <source>
        <dbReference type="Proteomes" id="UP001240236"/>
    </source>
</evidence>
<name>A0AAE3W0N9_9ACTN</name>
<proteinExistence type="predicted"/>